<evidence type="ECO:0000256" key="2">
    <source>
        <dbReference type="ARBA" id="ARBA00023002"/>
    </source>
</evidence>
<dbReference type="SUPFAM" id="SSF51735">
    <property type="entry name" value="NAD(P)-binding Rossmann-fold domains"/>
    <property type="match status" value="1"/>
</dbReference>
<dbReference type="Gene3D" id="3.40.50.720">
    <property type="entry name" value="NAD(P)-binding Rossmann-like Domain"/>
    <property type="match status" value="1"/>
</dbReference>
<evidence type="ECO:0000313" key="4">
    <source>
        <dbReference type="EMBL" id="BBY28941.1"/>
    </source>
</evidence>
<dbReference type="PRINTS" id="PR00080">
    <property type="entry name" value="SDRFAMILY"/>
</dbReference>
<dbReference type="PANTHER" id="PTHR42760">
    <property type="entry name" value="SHORT-CHAIN DEHYDROGENASES/REDUCTASES FAMILY MEMBER"/>
    <property type="match status" value="1"/>
</dbReference>
<dbReference type="CDD" id="cd05233">
    <property type="entry name" value="SDR_c"/>
    <property type="match status" value="1"/>
</dbReference>
<keyword evidence="5" id="KW-1185">Reference proteome</keyword>
<proteinExistence type="inferred from homology"/>
<evidence type="ECO:0000256" key="3">
    <source>
        <dbReference type="RuleBase" id="RU000363"/>
    </source>
</evidence>
<comment type="similarity">
    <text evidence="1 3">Belongs to the short-chain dehydrogenases/reductases (SDR) family.</text>
</comment>
<reference evidence="4 5" key="1">
    <citation type="journal article" date="2019" name="Emerg. Microbes Infect.">
        <title>Comprehensive subspecies identification of 175 nontuberculous mycobacteria species based on 7547 genomic profiles.</title>
        <authorList>
            <person name="Matsumoto Y."/>
            <person name="Kinjo T."/>
            <person name="Motooka D."/>
            <person name="Nabeya D."/>
            <person name="Jung N."/>
            <person name="Uechi K."/>
            <person name="Horii T."/>
            <person name="Iida T."/>
            <person name="Fujita J."/>
            <person name="Nakamura S."/>
        </authorList>
    </citation>
    <scope>NUCLEOTIDE SEQUENCE [LARGE SCALE GENOMIC DNA]</scope>
    <source>
        <strain evidence="4 5">JCM 17899</strain>
    </source>
</reference>
<dbReference type="Pfam" id="PF00106">
    <property type="entry name" value="adh_short"/>
    <property type="match status" value="1"/>
</dbReference>
<dbReference type="InterPro" id="IPR020904">
    <property type="entry name" value="Sc_DH/Rdtase_CS"/>
</dbReference>
<name>A0A7I7QRF6_9MYCO</name>
<protein>
    <submittedName>
        <fullName evidence="4">3-oxoacyl-[acyl-carrier-protein] reductase</fullName>
    </submittedName>
</protein>
<dbReference type="FunFam" id="3.40.50.720:FF:000084">
    <property type="entry name" value="Short-chain dehydrogenase reductase"/>
    <property type="match status" value="1"/>
</dbReference>
<dbReference type="PRINTS" id="PR00081">
    <property type="entry name" value="GDHRDH"/>
</dbReference>
<evidence type="ECO:0000313" key="5">
    <source>
        <dbReference type="Proteomes" id="UP000467193"/>
    </source>
</evidence>
<accession>A0A7I7QRF6</accession>
<dbReference type="InterPro" id="IPR036291">
    <property type="entry name" value="NAD(P)-bd_dom_sf"/>
</dbReference>
<dbReference type="EMBL" id="AP022588">
    <property type="protein sequence ID" value="BBY28941.1"/>
    <property type="molecule type" value="Genomic_DNA"/>
</dbReference>
<organism evidence="4 5">
    <name type="scientific">Mycolicibacterium sediminis</name>
    <dbReference type="NCBI Taxonomy" id="1286180"/>
    <lineage>
        <taxon>Bacteria</taxon>
        <taxon>Bacillati</taxon>
        <taxon>Actinomycetota</taxon>
        <taxon>Actinomycetes</taxon>
        <taxon>Mycobacteriales</taxon>
        <taxon>Mycobacteriaceae</taxon>
        <taxon>Mycolicibacterium</taxon>
    </lineage>
</organism>
<dbReference type="InterPro" id="IPR002347">
    <property type="entry name" value="SDR_fam"/>
</dbReference>
<dbReference type="PANTHER" id="PTHR42760:SF40">
    <property type="entry name" value="3-OXOACYL-[ACYL-CARRIER-PROTEIN] REDUCTASE, CHLOROPLASTIC"/>
    <property type="match status" value="1"/>
</dbReference>
<keyword evidence="2" id="KW-0560">Oxidoreductase</keyword>
<dbReference type="GO" id="GO:0030497">
    <property type="term" value="P:fatty acid elongation"/>
    <property type="evidence" value="ECO:0007669"/>
    <property type="project" value="TreeGrafter"/>
</dbReference>
<evidence type="ECO:0000256" key="1">
    <source>
        <dbReference type="ARBA" id="ARBA00006484"/>
    </source>
</evidence>
<dbReference type="KEGG" id="msei:MSEDJ_30370"/>
<dbReference type="PROSITE" id="PS00061">
    <property type="entry name" value="ADH_SHORT"/>
    <property type="match status" value="1"/>
</dbReference>
<gene>
    <name evidence="4" type="primary">fabG_3</name>
    <name evidence="4" type="ORF">MSEDJ_30370</name>
</gene>
<dbReference type="GO" id="GO:0016616">
    <property type="term" value="F:oxidoreductase activity, acting on the CH-OH group of donors, NAD or NADP as acceptor"/>
    <property type="evidence" value="ECO:0007669"/>
    <property type="project" value="TreeGrafter"/>
</dbReference>
<dbReference type="AlphaFoldDB" id="A0A7I7QRF6"/>
<dbReference type="Proteomes" id="UP000467193">
    <property type="component" value="Chromosome"/>
</dbReference>
<sequence>MRDESPAGREERRRSVLVTGASTGIGAAIAQAFAEIGDRVAVHYSSNAEGAQRVVAGLPGTGHVIVRGDMGDAEQARAVVTDAIELIGSLDVVVNNAGIAPTPETVHDVATADYTDWIDSWRSFVDVNLLGTANVTWAAARQMIDQQAGGRIVNVGSRGAFVGEPAHPAYGASKAAVHAFGQSMAIALAPYGIAVTSVAPGFVATERQETTLAGSRGEGLRAQSPFGRVGTAREIASAVVYLASADAEWCSGAVVDLNGASYLRT</sequence>